<dbReference type="Gene3D" id="2.40.30.70">
    <property type="entry name" value="YaeB-like"/>
    <property type="match status" value="1"/>
</dbReference>
<gene>
    <name evidence="4" type="ordered locus">Mtc_0166</name>
</gene>
<dbReference type="InterPro" id="IPR023368">
    <property type="entry name" value="UPF0066_cons_site"/>
</dbReference>
<evidence type="ECO:0000313" key="4">
    <source>
        <dbReference type="EMBL" id="AFC98937.1"/>
    </source>
</evidence>
<dbReference type="CDD" id="cd09281">
    <property type="entry name" value="UPF0066"/>
    <property type="match status" value="1"/>
</dbReference>
<dbReference type="Proteomes" id="UP000005233">
    <property type="component" value="Chromosome"/>
</dbReference>
<proteinExistence type="inferred from homology"/>
<keyword evidence="4" id="KW-0489">Methyltransferase</keyword>
<feature type="domain" description="TsaA-like" evidence="3">
    <location>
        <begin position="11"/>
        <end position="140"/>
    </location>
</feature>
<dbReference type="Pfam" id="PF02663">
    <property type="entry name" value="FmdE"/>
    <property type="match status" value="1"/>
</dbReference>
<keyword evidence="1" id="KW-0949">S-adenosyl-L-methionine</keyword>
<keyword evidence="5" id="KW-1185">Reference proteome</keyword>
<dbReference type="eggNOG" id="arCOG00761">
    <property type="taxonomic scope" value="Archaea"/>
</dbReference>
<evidence type="ECO:0000256" key="1">
    <source>
        <dbReference type="ARBA" id="ARBA00022691"/>
    </source>
</evidence>
<dbReference type="SUPFAM" id="SSF143555">
    <property type="entry name" value="FwdE-like"/>
    <property type="match status" value="1"/>
</dbReference>
<dbReference type="InterPro" id="IPR036414">
    <property type="entry name" value="YaeB_N_sf"/>
</dbReference>
<dbReference type="InterPro" id="IPR040372">
    <property type="entry name" value="YaeB-like"/>
</dbReference>
<reference evidence="4 5" key="1">
    <citation type="journal article" date="2012" name="J. Bacteriol.">
        <title>Complete genome sequence of a thermophilic methanogen, Methanocella conradii HZ254, isolated from Chinese rice field soil.</title>
        <authorList>
            <person name="Lu Z."/>
            <person name="Lu Y."/>
        </authorList>
    </citation>
    <scope>NUCLEOTIDE SEQUENCE [LARGE SCALE GENOMIC DNA]</scope>
    <source>
        <strain evidence="5">DSM 24694 / JCM 17849 / CGMCC 1.5162 / HZ254</strain>
    </source>
</reference>
<keyword evidence="4" id="KW-0808">Transferase</keyword>
<protein>
    <submittedName>
        <fullName evidence="4">Methyltransferase, YaeB/AF_0241 family</fullName>
    </submittedName>
</protein>
<dbReference type="Gene3D" id="3.30.1330.130">
    <property type="match status" value="1"/>
</dbReference>
<dbReference type="GO" id="GO:0032259">
    <property type="term" value="P:methylation"/>
    <property type="evidence" value="ECO:0007669"/>
    <property type="project" value="UniProtKB-KW"/>
</dbReference>
<dbReference type="PANTHER" id="PTHR12818">
    <property type="entry name" value="TRNA (ADENINE(37)-N6)-METHYLTRANSFERASE"/>
    <property type="match status" value="1"/>
</dbReference>
<dbReference type="InterPro" id="IPR036413">
    <property type="entry name" value="YaeB-like_sf"/>
</dbReference>
<dbReference type="SUPFAM" id="SSF118196">
    <property type="entry name" value="YaeB-like"/>
    <property type="match status" value="1"/>
</dbReference>
<evidence type="ECO:0000259" key="3">
    <source>
        <dbReference type="PROSITE" id="PS51668"/>
    </source>
</evidence>
<comment type="similarity">
    <text evidence="2">Belongs to the tRNA methyltransferase O family.</text>
</comment>
<dbReference type="PROSITE" id="PS51668">
    <property type="entry name" value="TSAA_2"/>
    <property type="match status" value="1"/>
</dbReference>
<dbReference type="PROSITE" id="PS01318">
    <property type="entry name" value="TSAA_1"/>
    <property type="match status" value="1"/>
</dbReference>
<dbReference type="HOGENOM" id="CLU_089199_0_0_2"/>
<dbReference type="NCBIfam" id="TIGR00104">
    <property type="entry name" value="tRNA_TsaA"/>
    <property type="match status" value="1"/>
</dbReference>
<sequence>MTADISRAMELKPVGVVRSPIKDRDAMPIWGVDAQLDIFEEYEEALTGIDGNSHLILCCWLHEADRKVLKAVPRKISTSLPEQGVFSLRSPSRPNPISVTIVKLLRRYGRHLFVSGADAIDGTPIVDIKPYQAGMDCVFSAKNPDRTQKVRKMLPAEYKESLIHEGYNFHGERCIGLALAVRMAMVANLLLGCDLRSDDVCIVIGKNHCVSDSLIGITGARLGSGRLLYNLRPKLKQSSADSYSIFSQDKAIVFRFKKFMKDFDGVIECDVNDIFDIEVI</sequence>
<evidence type="ECO:0000313" key="5">
    <source>
        <dbReference type="Proteomes" id="UP000005233"/>
    </source>
</evidence>
<dbReference type="InterPro" id="IPR003814">
    <property type="entry name" value="FmdEsu_dom"/>
</dbReference>
<dbReference type="RefSeq" id="WP_014404776.1">
    <property type="nucleotide sequence ID" value="NC_017034.1"/>
</dbReference>
<dbReference type="GeneID" id="11970927"/>
<dbReference type="GO" id="GO:0008168">
    <property type="term" value="F:methyltransferase activity"/>
    <property type="evidence" value="ECO:0007669"/>
    <property type="project" value="UniProtKB-KW"/>
</dbReference>
<dbReference type="KEGG" id="mez:Mtc_0166"/>
<dbReference type="AlphaFoldDB" id="H8I6P5"/>
<dbReference type="STRING" id="1041930.Mtc_0166"/>
<dbReference type="Pfam" id="PF01980">
    <property type="entry name" value="TrmO_N"/>
    <property type="match status" value="1"/>
</dbReference>
<organism evidence="4 5">
    <name type="scientific">Methanocella conradii (strain DSM 24694 / JCM 17849 / CGMCC 1.5162 / HZ254)</name>
    <dbReference type="NCBI Taxonomy" id="1041930"/>
    <lineage>
        <taxon>Archaea</taxon>
        <taxon>Methanobacteriati</taxon>
        <taxon>Methanobacteriota</taxon>
        <taxon>Stenosarchaea group</taxon>
        <taxon>Methanomicrobia</taxon>
        <taxon>Methanocellales</taxon>
        <taxon>Methanocellaceae</taxon>
        <taxon>Methanocella</taxon>
    </lineage>
</organism>
<accession>H8I6P5</accession>
<dbReference type="PANTHER" id="PTHR12818:SF0">
    <property type="entry name" value="TRNA (ADENINE(37)-N6)-METHYLTRANSFERASE"/>
    <property type="match status" value="1"/>
</dbReference>
<dbReference type="EMBL" id="CP003243">
    <property type="protein sequence ID" value="AFC98937.1"/>
    <property type="molecule type" value="Genomic_DNA"/>
</dbReference>
<dbReference type="InterPro" id="IPR023370">
    <property type="entry name" value="TrmO-like_N"/>
</dbReference>
<name>H8I6P5_METCZ</name>
<evidence type="ECO:0000256" key="2">
    <source>
        <dbReference type="ARBA" id="ARBA00033753"/>
    </source>
</evidence>